<evidence type="ECO:0000313" key="2">
    <source>
        <dbReference type="Proteomes" id="UP000093391"/>
    </source>
</evidence>
<reference evidence="1 2" key="1">
    <citation type="submission" date="2016-08" db="EMBL/GenBank/DDBJ databases">
        <authorList>
            <person name="Seilhamer J.J."/>
        </authorList>
    </citation>
    <scope>NUCLEOTIDE SEQUENCE [LARGE SCALE GENOMIC DNA]</scope>
    <source>
        <strain evidence="1 2">BRTC-1</strain>
    </source>
</reference>
<dbReference type="KEGG" id="ala:BFG52_15700"/>
<dbReference type="RefSeq" id="WP_067558390.1">
    <property type="nucleotide sequence ID" value="NZ_CP016895.1"/>
</dbReference>
<accession>A0A1B2M369</accession>
<proteinExistence type="predicted"/>
<dbReference type="EMBL" id="CP016895">
    <property type="protein sequence ID" value="AOA59648.1"/>
    <property type="molecule type" value="Genomic_DNA"/>
</dbReference>
<sequence length="121" mass="13129">MQLSQVSRDDICLSCGACCAYFRVSFYWAEGEAMPSEMVEPLTAVYSCMCGTNQKQPRCVALQGEVGQAVSCGIYTVRSESCKEVQAGDQQCQKARLAHGLIPIVNLDLASSNDEGYDQVS</sequence>
<evidence type="ECO:0000313" key="1">
    <source>
        <dbReference type="EMBL" id="AOA59648.1"/>
    </source>
</evidence>
<dbReference type="InterPro" id="IPR005358">
    <property type="entry name" value="Puta_zinc/iron-chelating_dom"/>
</dbReference>
<dbReference type="STRING" id="1789224.BFG52_15700"/>
<dbReference type="AlphaFoldDB" id="A0A1B2M369"/>
<dbReference type="Pfam" id="PF03692">
    <property type="entry name" value="CxxCxxCC"/>
    <property type="match status" value="1"/>
</dbReference>
<dbReference type="Proteomes" id="UP000093391">
    <property type="component" value="Chromosome"/>
</dbReference>
<organism evidence="1 2">
    <name type="scientific">Acinetobacter larvae</name>
    <dbReference type="NCBI Taxonomy" id="1789224"/>
    <lineage>
        <taxon>Bacteria</taxon>
        <taxon>Pseudomonadati</taxon>
        <taxon>Pseudomonadota</taxon>
        <taxon>Gammaproteobacteria</taxon>
        <taxon>Moraxellales</taxon>
        <taxon>Moraxellaceae</taxon>
        <taxon>Acinetobacter</taxon>
    </lineage>
</organism>
<gene>
    <name evidence="1" type="ORF">BFG52_15700</name>
</gene>
<name>A0A1B2M369_9GAMM</name>
<dbReference type="OrthoDB" id="196483at2"/>
<keyword evidence="2" id="KW-1185">Reference proteome</keyword>
<protein>
    <submittedName>
        <fullName evidence="1">Zinc/iron-chelating domain-containing protein</fullName>
    </submittedName>
</protein>